<evidence type="ECO:0000313" key="2">
    <source>
        <dbReference type="Proteomes" id="UP000179642"/>
    </source>
</evidence>
<dbReference type="EMBL" id="MLYO01000004">
    <property type="protein sequence ID" value="OIK08232.1"/>
    <property type="molecule type" value="Genomic_DNA"/>
</dbReference>
<dbReference type="OrthoDB" id="4517419at2"/>
<name>A0A1S2QPZ9_9ACTN</name>
<gene>
    <name evidence="1" type="ORF">BIV23_00365</name>
</gene>
<comment type="caution">
    <text evidence="1">The sequence shown here is derived from an EMBL/GenBank/DDBJ whole genome shotgun (WGS) entry which is preliminary data.</text>
</comment>
<dbReference type="AlphaFoldDB" id="A0A1S2QPZ9"/>
<evidence type="ECO:0000313" key="1">
    <source>
        <dbReference type="EMBL" id="OIK08232.1"/>
    </source>
</evidence>
<protein>
    <submittedName>
        <fullName evidence="1">Uncharacterized protein</fullName>
    </submittedName>
</protein>
<organism evidence="1 2">
    <name type="scientific">Streptomyces monashensis</name>
    <dbReference type="NCBI Taxonomy" id="1678012"/>
    <lineage>
        <taxon>Bacteria</taxon>
        <taxon>Bacillati</taxon>
        <taxon>Actinomycetota</taxon>
        <taxon>Actinomycetes</taxon>
        <taxon>Kitasatosporales</taxon>
        <taxon>Streptomycetaceae</taxon>
        <taxon>Streptomyces</taxon>
    </lineage>
</organism>
<keyword evidence="2" id="KW-1185">Reference proteome</keyword>
<dbReference type="Proteomes" id="UP000179642">
    <property type="component" value="Unassembled WGS sequence"/>
</dbReference>
<accession>A0A1S2QPZ9</accession>
<reference evidence="1 2" key="1">
    <citation type="submission" date="2016-10" db="EMBL/GenBank/DDBJ databases">
        <title>Genome sequence of Streptomyces sp. MUSC 1.</title>
        <authorList>
            <person name="Lee L.-H."/>
            <person name="Ser H.-L."/>
            <person name="Law J.W.-F."/>
        </authorList>
    </citation>
    <scope>NUCLEOTIDE SEQUENCE [LARGE SCALE GENOMIC DNA]</scope>
    <source>
        <strain evidence="1 2">MUSC 1</strain>
    </source>
</reference>
<sequence length="428" mass="46174">MFRHSGKTELSAKRLLRNAVATTPSRFLGARRRRGWVLYRWDTQFGVVILAYTVPGEEGTTFPSHALLRELAEDAVALAVVEPDYGPPDGPSIEAVDADGPDEYYGTTWHHLERVLGMPAPYWHFNLRDPELMMNWEPGAPTLHVPAVVTPDPAPLMRLAAEEPDGSHAAVAALDVARLALWDSARAACEEITKYVDASDSVASIAIAARPTMPHQPPSIAAEILRDGWRTILSRTDVLAARCARLGDVLGASGYFPGSRKVTVDPSSCAQAAQWAARLRPGTRTALATYLGDGQEPDILVDPVTDMPAAHTSEGTIETVAPHRLPAHSALATLTIGHRAVWVTTKDGTVFLAPQRTGSYTYGYQGGGPMALAQLIDLLLKDITHAAPGYGDAQRPPAGLDHATEEGWKGRRAPFTLTRAELEALRDA</sequence>
<dbReference type="RefSeq" id="WP_071378644.1">
    <property type="nucleotide sequence ID" value="NZ_MLYO01000004.1"/>
</dbReference>
<proteinExistence type="predicted"/>